<dbReference type="PANTHER" id="PTHR11067:SF9">
    <property type="entry name" value="INOSINE TRIPHOSPHATE PYROPHOSPHATASE"/>
    <property type="match status" value="1"/>
</dbReference>
<dbReference type="GO" id="GO:0009143">
    <property type="term" value="P:nucleoside triphosphate catabolic process"/>
    <property type="evidence" value="ECO:0007669"/>
    <property type="project" value="InterPro"/>
</dbReference>
<proteinExistence type="inferred from homology"/>
<accession>A0A235B7D7</accession>
<evidence type="ECO:0000313" key="3">
    <source>
        <dbReference type="EMBL" id="OYD08142.1"/>
    </source>
</evidence>
<dbReference type="OrthoDB" id="9795331at2"/>
<evidence type="ECO:0000256" key="2">
    <source>
        <dbReference type="ARBA" id="ARBA00022801"/>
    </source>
</evidence>
<dbReference type="EMBL" id="NOWF01000004">
    <property type="protein sequence ID" value="OYD08142.1"/>
    <property type="molecule type" value="Genomic_DNA"/>
</dbReference>
<comment type="similarity">
    <text evidence="1">Belongs to the HAM1 NTPase family.</text>
</comment>
<evidence type="ECO:0000313" key="4">
    <source>
        <dbReference type="Proteomes" id="UP000215459"/>
    </source>
</evidence>
<dbReference type="GO" id="GO:0047429">
    <property type="term" value="F:nucleoside triphosphate diphosphatase activity"/>
    <property type="evidence" value="ECO:0007669"/>
    <property type="project" value="InterPro"/>
</dbReference>
<sequence length="250" mass="28199">MMNHRPKPLMNDDLLTASSDFVSHSISLLYKMDPLVDGLIGSMEAFDRSIMDTEMEGADVILPFATMNEGKIKEAVEVLRPFGIEVTPLSLDLVEPDVGSIEAVTRVKLEQVRKMGYQRAMVDDAGIFFAAYKGFPGVLTKRVFERIGYRGVMKLLEGETRKAWFEGAVAVMWDGEEVCFPEHTPGHLLEELPKKIRPEPGFPFNPLFVPDGAARTLSEMTQEERQRYSYRGKALRRVAQWLSSRPGVKE</sequence>
<dbReference type="GO" id="GO:0005737">
    <property type="term" value="C:cytoplasm"/>
    <property type="evidence" value="ECO:0007669"/>
    <property type="project" value="TreeGrafter"/>
</dbReference>
<dbReference type="SUPFAM" id="SSF52972">
    <property type="entry name" value="ITPase-like"/>
    <property type="match status" value="1"/>
</dbReference>
<dbReference type="Proteomes" id="UP000215459">
    <property type="component" value="Unassembled WGS sequence"/>
</dbReference>
<evidence type="ECO:0008006" key="5">
    <source>
        <dbReference type="Google" id="ProtNLM"/>
    </source>
</evidence>
<evidence type="ECO:0000256" key="1">
    <source>
        <dbReference type="ARBA" id="ARBA00008023"/>
    </source>
</evidence>
<dbReference type="PANTHER" id="PTHR11067">
    <property type="entry name" value="INOSINE TRIPHOSPHATE PYROPHOSPHATASE/HAM1 PROTEIN"/>
    <property type="match status" value="1"/>
</dbReference>
<gene>
    <name evidence="3" type="ORF">CHM34_08525</name>
</gene>
<reference evidence="3 4" key="1">
    <citation type="submission" date="2017-07" db="EMBL/GenBank/DDBJ databases">
        <title>The genome sequence of Paludifilum halophilum highlights mechanisms for microbial adaptation to high salt environemnts.</title>
        <authorList>
            <person name="Belbahri L."/>
        </authorList>
    </citation>
    <scope>NUCLEOTIDE SEQUENCE [LARGE SCALE GENOMIC DNA]</scope>
    <source>
        <strain evidence="3 4">DSM 102817</strain>
    </source>
</reference>
<name>A0A235B7D7_9BACL</name>
<dbReference type="InterPro" id="IPR029001">
    <property type="entry name" value="ITPase-like_fam"/>
</dbReference>
<dbReference type="InterPro" id="IPR002637">
    <property type="entry name" value="RdgB/HAM1"/>
</dbReference>
<protein>
    <recommendedName>
        <fullName evidence="5">Non-canonical purine NTP pyrophosphatase</fullName>
    </recommendedName>
</protein>
<organism evidence="3 4">
    <name type="scientific">Paludifilum halophilum</name>
    <dbReference type="NCBI Taxonomy" id="1642702"/>
    <lineage>
        <taxon>Bacteria</taxon>
        <taxon>Bacillati</taxon>
        <taxon>Bacillota</taxon>
        <taxon>Bacilli</taxon>
        <taxon>Bacillales</taxon>
        <taxon>Thermoactinomycetaceae</taxon>
        <taxon>Paludifilum</taxon>
    </lineage>
</organism>
<dbReference type="Gene3D" id="3.90.950.10">
    <property type="match status" value="1"/>
</dbReference>
<keyword evidence="4" id="KW-1185">Reference proteome</keyword>
<dbReference type="AlphaFoldDB" id="A0A235B7D7"/>
<comment type="caution">
    <text evidence="3">The sequence shown here is derived from an EMBL/GenBank/DDBJ whole genome shotgun (WGS) entry which is preliminary data.</text>
</comment>
<dbReference type="CDD" id="cd00515">
    <property type="entry name" value="HAM1"/>
    <property type="match status" value="1"/>
</dbReference>
<keyword evidence="2" id="KW-0378">Hydrolase</keyword>
<dbReference type="Pfam" id="PF01725">
    <property type="entry name" value="Ham1p_like"/>
    <property type="match status" value="1"/>
</dbReference>